<evidence type="ECO:0000256" key="9">
    <source>
        <dbReference type="ARBA" id="ARBA00023010"/>
    </source>
</evidence>
<dbReference type="HOGENOM" id="CLU_116157_5_2_7"/>
<evidence type="ECO:0000313" key="13">
    <source>
        <dbReference type="Proteomes" id="UP000019141"/>
    </source>
</evidence>
<dbReference type="GO" id="GO:0015031">
    <property type="term" value="P:protein transport"/>
    <property type="evidence" value="ECO:0007669"/>
    <property type="project" value="UniProtKB-KW"/>
</dbReference>
<proteinExistence type="inferred from homology"/>
<keyword evidence="10 11" id="KW-0472">Membrane</keyword>
<keyword evidence="4" id="KW-0813">Transport</keyword>
<comment type="subcellular location">
    <subcellularLocation>
        <location evidence="1">Cell membrane</location>
        <topology evidence="1">Single-pass membrane protein</topology>
    </subcellularLocation>
</comment>
<feature type="transmembrane region" description="Helical" evidence="11">
    <location>
        <begin position="20"/>
        <end position="39"/>
    </location>
</feature>
<reference evidence="12 13" key="1">
    <citation type="journal article" date="2014" name="Nature">
        <title>An environmental bacterial taxon with a large and distinct metabolic repertoire.</title>
        <authorList>
            <person name="Wilson M.C."/>
            <person name="Mori T."/>
            <person name="Ruckert C."/>
            <person name="Uria A.R."/>
            <person name="Helf M.J."/>
            <person name="Takada K."/>
            <person name="Gernert C."/>
            <person name="Steffens U.A."/>
            <person name="Heycke N."/>
            <person name="Schmitt S."/>
            <person name="Rinke C."/>
            <person name="Helfrich E.J."/>
            <person name="Brachmann A.O."/>
            <person name="Gurgui C."/>
            <person name="Wakimoto T."/>
            <person name="Kracht M."/>
            <person name="Crusemann M."/>
            <person name="Hentschel U."/>
            <person name="Abe I."/>
            <person name="Matsunaga S."/>
            <person name="Kalinowski J."/>
            <person name="Takeyama H."/>
            <person name="Piel J."/>
        </authorList>
    </citation>
    <scope>NUCLEOTIDE SEQUENCE [LARGE SCALE GENOMIC DNA]</scope>
    <source>
        <strain evidence="13">TSY1</strain>
    </source>
</reference>
<keyword evidence="6 11" id="KW-0812">Transmembrane</keyword>
<keyword evidence="5" id="KW-1003">Cell membrane</keyword>
<dbReference type="InterPro" id="IPR003849">
    <property type="entry name" value="Preprotein_translocase_YajC"/>
</dbReference>
<gene>
    <name evidence="12" type="ORF">ETSY1_03145</name>
</gene>
<keyword evidence="9" id="KW-0811">Translocation</keyword>
<dbReference type="Proteomes" id="UP000019141">
    <property type="component" value="Unassembled WGS sequence"/>
</dbReference>
<evidence type="ECO:0000256" key="4">
    <source>
        <dbReference type="ARBA" id="ARBA00022448"/>
    </source>
</evidence>
<evidence type="ECO:0000256" key="8">
    <source>
        <dbReference type="ARBA" id="ARBA00022989"/>
    </source>
</evidence>
<comment type="caution">
    <text evidence="12">The sequence shown here is derived from an EMBL/GenBank/DDBJ whole genome shotgun (WGS) entry which is preliminary data.</text>
</comment>
<dbReference type="NCBIfam" id="TIGR00739">
    <property type="entry name" value="yajC"/>
    <property type="match status" value="1"/>
</dbReference>
<keyword evidence="7" id="KW-0653">Protein transport</keyword>
<evidence type="ECO:0000256" key="5">
    <source>
        <dbReference type="ARBA" id="ARBA00022475"/>
    </source>
</evidence>
<evidence type="ECO:0000256" key="3">
    <source>
        <dbReference type="ARBA" id="ARBA00014962"/>
    </source>
</evidence>
<evidence type="ECO:0000313" key="12">
    <source>
        <dbReference type="EMBL" id="ETX02544.1"/>
    </source>
</evidence>
<protein>
    <recommendedName>
        <fullName evidence="3">Sec translocon accessory complex subunit YajC</fullName>
    </recommendedName>
</protein>
<dbReference type="Pfam" id="PF02699">
    <property type="entry name" value="YajC"/>
    <property type="match status" value="1"/>
</dbReference>
<name>W4LWP9_ENTF1</name>
<dbReference type="EMBL" id="AZHW01000131">
    <property type="protein sequence ID" value="ETX02544.1"/>
    <property type="molecule type" value="Genomic_DNA"/>
</dbReference>
<keyword evidence="8 11" id="KW-1133">Transmembrane helix</keyword>
<dbReference type="SMART" id="SM01323">
    <property type="entry name" value="YajC"/>
    <property type="match status" value="1"/>
</dbReference>
<accession>W4LWP9</accession>
<organism evidence="12 13">
    <name type="scientific">Entotheonella factor</name>
    <dbReference type="NCBI Taxonomy" id="1429438"/>
    <lineage>
        <taxon>Bacteria</taxon>
        <taxon>Pseudomonadati</taxon>
        <taxon>Nitrospinota/Tectimicrobiota group</taxon>
        <taxon>Candidatus Tectimicrobiota</taxon>
        <taxon>Candidatus Entotheonellia</taxon>
        <taxon>Candidatus Entotheonellales</taxon>
        <taxon>Candidatus Entotheonellaceae</taxon>
        <taxon>Candidatus Entotheonella</taxon>
    </lineage>
</organism>
<dbReference type="AlphaFoldDB" id="W4LWP9"/>
<evidence type="ECO:0000256" key="10">
    <source>
        <dbReference type="ARBA" id="ARBA00023136"/>
    </source>
</evidence>
<dbReference type="PANTHER" id="PTHR33909:SF1">
    <property type="entry name" value="SEC TRANSLOCON ACCESSORY COMPLEX SUBUNIT YAJC"/>
    <property type="match status" value="1"/>
</dbReference>
<evidence type="ECO:0000256" key="7">
    <source>
        <dbReference type="ARBA" id="ARBA00022927"/>
    </source>
</evidence>
<dbReference type="PANTHER" id="PTHR33909">
    <property type="entry name" value="SEC TRANSLOCON ACCESSORY COMPLEX SUBUNIT YAJC"/>
    <property type="match status" value="1"/>
</dbReference>
<keyword evidence="13" id="KW-1185">Reference proteome</keyword>
<evidence type="ECO:0000256" key="6">
    <source>
        <dbReference type="ARBA" id="ARBA00022692"/>
    </source>
</evidence>
<sequence>MWVDIAYAQGTGSGGGLLGQMSPIFLFLPLMLIFYFMIIRPQQKQRKELQEMLDNLKEGDRVVTRGGLTGQIDKVEKERGTIRIEVGTGMKLRVKREYVDQVITN</sequence>
<evidence type="ECO:0000256" key="11">
    <source>
        <dbReference type="SAM" id="Phobius"/>
    </source>
</evidence>
<comment type="similarity">
    <text evidence="2">Belongs to the YajC family.</text>
</comment>
<dbReference type="GO" id="GO:0005886">
    <property type="term" value="C:plasma membrane"/>
    <property type="evidence" value="ECO:0007669"/>
    <property type="project" value="UniProtKB-SubCell"/>
</dbReference>
<evidence type="ECO:0000256" key="1">
    <source>
        <dbReference type="ARBA" id="ARBA00004162"/>
    </source>
</evidence>
<dbReference type="PRINTS" id="PR01853">
    <property type="entry name" value="YAJCTRNLCASE"/>
</dbReference>
<dbReference type="PATRIC" id="fig|1429438.4.peg.787"/>
<evidence type="ECO:0000256" key="2">
    <source>
        <dbReference type="ARBA" id="ARBA00006742"/>
    </source>
</evidence>